<name>A0A917W3P6_9BACL</name>
<organism evidence="7 8">
    <name type="scientific">Sporolactobacillus putidus</name>
    <dbReference type="NCBI Taxonomy" id="492735"/>
    <lineage>
        <taxon>Bacteria</taxon>
        <taxon>Bacillati</taxon>
        <taxon>Bacillota</taxon>
        <taxon>Bacilli</taxon>
        <taxon>Bacillales</taxon>
        <taxon>Sporolactobacillaceae</taxon>
        <taxon>Sporolactobacillus</taxon>
    </lineage>
</organism>
<dbReference type="RefSeq" id="WP_188803636.1">
    <property type="nucleotide sequence ID" value="NZ_BMOK01000010.1"/>
</dbReference>
<proteinExistence type="predicted"/>
<evidence type="ECO:0000313" key="7">
    <source>
        <dbReference type="EMBL" id="GGL59073.1"/>
    </source>
</evidence>
<feature type="transmembrane region" description="Helical" evidence="6">
    <location>
        <begin position="132"/>
        <end position="150"/>
    </location>
</feature>
<keyword evidence="4 6" id="KW-1133">Transmembrane helix</keyword>
<feature type="transmembrane region" description="Helical" evidence="6">
    <location>
        <begin position="242"/>
        <end position="264"/>
    </location>
</feature>
<dbReference type="PANTHER" id="PTHR42770:SF16">
    <property type="entry name" value="AMINO ACID PERMEASE"/>
    <property type="match status" value="1"/>
</dbReference>
<dbReference type="PANTHER" id="PTHR42770">
    <property type="entry name" value="AMINO ACID TRANSPORTER-RELATED"/>
    <property type="match status" value="1"/>
</dbReference>
<keyword evidence="3 6" id="KW-0812">Transmembrane</keyword>
<feature type="transmembrane region" description="Helical" evidence="6">
    <location>
        <begin position="162"/>
        <end position="182"/>
    </location>
</feature>
<gene>
    <name evidence="7" type="ORF">GCM10007968_23810</name>
</gene>
<evidence type="ECO:0000256" key="2">
    <source>
        <dbReference type="ARBA" id="ARBA00022475"/>
    </source>
</evidence>
<comment type="caution">
    <text evidence="7">The sequence shown here is derived from an EMBL/GenBank/DDBJ whole genome shotgun (WGS) entry which is preliminary data.</text>
</comment>
<dbReference type="AlphaFoldDB" id="A0A917W3P6"/>
<sequence>MTESKSSTGHSFGYKQELNRALSFGDLLIYGLIFMVPIAPFGIYGQIAIGSHGMVALAYAIGMVGMLFTAFSYSKMSSAIPIAGSVYSYAQRGINDNVGFIAGWLILLDYIFIPALLYLVSAIALADIVPQIPVLVWLIIFIGFNTIINIRGIVFTAKTNKVILFLEFVVLAVFIFVGIAAIARHVNGAVFTFKPLFDPAQFSLSTVMGAVSIAVLSFLGFDAISTLSEESNGGKKAVGKATIFSLIIVGVLFIIQTWVAALVFPNYNAFKSPDTAFYQVAGIAGGDWLRIVTIVATAVSWGIANALVAQTAISRILYSMARDRKLPHFLSKIHPKYKTPYISTLLVALVSLIVTTIFASQIGKLASVVNFGALSSFILLHLAVMNYYLRKQKSKNYLQYFIMPLIGLLIIGFVWWNLDPLAKTLGFSWLAIGIVYLIFLKIFGKDTKISVDLP</sequence>
<evidence type="ECO:0000256" key="3">
    <source>
        <dbReference type="ARBA" id="ARBA00022692"/>
    </source>
</evidence>
<evidence type="ECO:0000256" key="1">
    <source>
        <dbReference type="ARBA" id="ARBA00004651"/>
    </source>
</evidence>
<evidence type="ECO:0000313" key="8">
    <source>
        <dbReference type="Proteomes" id="UP000654670"/>
    </source>
</evidence>
<dbReference type="GO" id="GO:0005886">
    <property type="term" value="C:plasma membrane"/>
    <property type="evidence" value="ECO:0007669"/>
    <property type="project" value="UniProtKB-SubCell"/>
</dbReference>
<evidence type="ECO:0000256" key="5">
    <source>
        <dbReference type="ARBA" id="ARBA00023136"/>
    </source>
</evidence>
<dbReference type="InterPro" id="IPR002293">
    <property type="entry name" value="AA/rel_permease1"/>
</dbReference>
<evidence type="ECO:0000256" key="6">
    <source>
        <dbReference type="SAM" id="Phobius"/>
    </source>
</evidence>
<comment type="subcellular location">
    <subcellularLocation>
        <location evidence="1">Cell membrane</location>
        <topology evidence="1">Multi-pass membrane protein</topology>
    </subcellularLocation>
</comment>
<accession>A0A917W3P6</accession>
<keyword evidence="8" id="KW-1185">Reference proteome</keyword>
<feature type="transmembrane region" description="Helical" evidence="6">
    <location>
        <begin position="101"/>
        <end position="126"/>
    </location>
</feature>
<feature type="transmembrane region" description="Helical" evidence="6">
    <location>
        <begin position="21"/>
        <end position="43"/>
    </location>
</feature>
<dbReference type="PIRSF" id="PIRSF006060">
    <property type="entry name" value="AA_transporter"/>
    <property type="match status" value="1"/>
</dbReference>
<feature type="transmembrane region" description="Helical" evidence="6">
    <location>
        <begin position="400"/>
        <end position="418"/>
    </location>
</feature>
<dbReference type="Pfam" id="PF13520">
    <property type="entry name" value="AA_permease_2"/>
    <property type="match status" value="1"/>
</dbReference>
<feature type="transmembrane region" description="Helical" evidence="6">
    <location>
        <begin position="49"/>
        <end position="71"/>
    </location>
</feature>
<dbReference type="InterPro" id="IPR050367">
    <property type="entry name" value="APC_superfamily"/>
</dbReference>
<reference evidence="7" key="1">
    <citation type="journal article" date="2014" name="Int. J. Syst. Evol. Microbiol.">
        <title>Complete genome sequence of Corynebacterium casei LMG S-19264T (=DSM 44701T), isolated from a smear-ripened cheese.</title>
        <authorList>
            <consortium name="US DOE Joint Genome Institute (JGI-PGF)"/>
            <person name="Walter F."/>
            <person name="Albersmeier A."/>
            <person name="Kalinowski J."/>
            <person name="Ruckert C."/>
        </authorList>
    </citation>
    <scope>NUCLEOTIDE SEQUENCE</scope>
    <source>
        <strain evidence="7">JCM 15325</strain>
    </source>
</reference>
<evidence type="ECO:0000256" key="4">
    <source>
        <dbReference type="ARBA" id="ARBA00022989"/>
    </source>
</evidence>
<keyword evidence="5 6" id="KW-0472">Membrane</keyword>
<feature type="transmembrane region" description="Helical" evidence="6">
    <location>
        <begin position="365"/>
        <end position="388"/>
    </location>
</feature>
<reference evidence="7" key="2">
    <citation type="submission" date="2020-09" db="EMBL/GenBank/DDBJ databases">
        <authorList>
            <person name="Sun Q."/>
            <person name="Ohkuma M."/>
        </authorList>
    </citation>
    <scope>NUCLEOTIDE SEQUENCE</scope>
    <source>
        <strain evidence="7">JCM 15325</strain>
    </source>
</reference>
<feature type="transmembrane region" description="Helical" evidence="6">
    <location>
        <begin position="202"/>
        <end position="221"/>
    </location>
</feature>
<keyword evidence="2" id="KW-1003">Cell membrane</keyword>
<dbReference type="Gene3D" id="1.20.1740.10">
    <property type="entry name" value="Amino acid/polyamine transporter I"/>
    <property type="match status" value="1"/>
</dbReference>
<dbReference type="EMBL" id="BMOK01000010">
    <property type="protein sequence ID" value="GGL59073.1"/>
    <property type="molecule type" value="Genomic_DNA"/>
</dbReference>
<protein>
    <submittedName>
        <fullName evidence="7">Porin</fullName>
    </submittedName>
</protein>
<feature type="transmembrane region" description="Helical" evidence="6">
    <location>
        <begin position="339"/>
        <end position="359"/>
    </location>
</feature>
<feature type="transmembrane region" description="Helical" evidence="6">
    <location>
        <begin position="424"/>
        <end position="443"/>
    </location>
</feature>
<dbReference type="Proteomes" id="UP000654670">
    <property type="component" value="Unassembled WGS sequence"/>
</dbReference>
<feature type="transmembrane region" description="Helical" evidence="6">
    <location>
        <begin position="291"/>
        <end position="318"/>
    </location>
</feature>
<dbReference type="GO" id="GO:0022857">
    <property type="term" value="F:transmembrane transporter activity"/>
    <property type="evidence" value="ECO:0007669"/>
    <property type="project" value="InterPro"/>
</dbReference>